<dbReference type="GO" id="GO:0000981">
    <property type="term" value="F:DNA-binding transcription factor activity, RNA polymerase II-specific"/>
    <property type="evidence" value="ECO:0007669"/>
    <property type="project" value="TreeGrafter"/>
</dbReference>
<dbReference type="EMBL" id="JARJCW010000069">
    <property type="protein sequence ID" value="KAJ7199186.1"/>
    <property type="molecule type" value="Genomic_DNA"/>
</dbReference>
<sequence length="719" mass="73050">MASQFQLQSQYKPHVRQEGFHLPSPPPTTDTPPPAHDSHSANLFAMGHGFHPNGPGLDLNDELASLINPQSNERSTQSPSGAAYEGGTPNDGFRPPPHTHNIFDISAPSHQHHHHVGSASSTSSSFPSHFSLPSAGGGGGAGGNANGANANANGNGGGGNGNGSGGGSPHGLGDAPQPGPQYHFNSTLPALNSSMRYDPHPHTSYIPSPSSFRSPSPHHSRSRSRSRPPSGHLGATPAGGPTRTTRTRRNGSISSTSPPPRPVPQAIVIPSNHGHNGGGNRGSPYTQSWFGVNGDYPHATPDSLPSLTSLPSLPSLGSINSIHTHGLGSPHSLHSPHTLGSPHAPFHGHGHGHGAYGGQYGSPVENKFGGMALGGVGMNGGMNGALGGMGGMGAMGGMPGSLGSVGGGNGTAGANGNGNVAPEREGKTAGESKAALLANEKRRRRRESHNAVERRRRDNINEKISELATLIPECLLESGTQPPKSPSPDDALLSPTSAGTGTGTAGDWPLVLPGTKKEADEDTKDGAKDGAVVKANKGMILRKSVEYIRYLQQLVTAQGARNRELEARLKGFRGSSGSASPPGGGELGLGLGGSGGGGAGGAAGGAWGLASMPEREDEEGEDGGEGEGGLHALEDEMEMGMGMMGMGMGGMGMEVDGEAVVAAADGEEKRGRKATRAGGAEGKGAGKASLKTSPRKAKKVLVDEDEEDVSELSEDGMDV</sequence>
<dbReference type="Pfam" id="PF00010">
    <property type="entry name" value="HLH"/>
    <property type="match status" value="1"/>
</dbReference>
<evidence type="ECO:0000256" key="5">
    <source>
        <dbReference type="ARBA" id="ARBA00023242"/>
    </source>
</evidence>
<keyword evidence="4" id="KW-0804">Transcription</keyword>
<comment type="subcellular location">
    <subcellularLocation>
        <location evidence="1">Nucleus</location>
    </subcellularLocation>
</comment>
<evidence type="ECO:0000313" key="8">
    <source>
        <dbReference type="EMBL" id="KAJ7199186.1"/>
    </source>
</evidence>
<feature type="compositionally biased region" description="Gly residues" evidence="6">
    <location>
        <begin position="582"/>
        <end position="593"/>
    </location>
</feature>
<evidence type="ECO:0000256" key="4">
    <source>
        <dbReference type="ARBA" id="ARBA00023163"/>
    </source>
</evidence>
<dbReference type="PROSITE" id="PS50888">
    <property type="entry name" value="BHLH"/>
    <property type="match status" value="1"/>
</dbReference>
<keyword evidence="3 8" id="KW-0238">DNA-binding</keyword>
<feature type="domain" description="BHLH" evidence="7">
    <location>
        <begin position="444"/>
        <end position="551"/>
    </location>
</feature>
<dbReference type="Gene3D" id="4.10.280.10">
    <property type="entry name" value="Helix-loop-helix DNA-binding domain"/>
    <property type="match status" value="1"/>
</dbReference>
<feature type="compositionally biased region" description="Low complexity" evidence="6">
    <location>
        <begin position="227"/>
        <end position="256"/>
    </location>
</feature>
<dbReference type="SUPFAM" id="SSF47459">
    <property type="entry name" value="HLH, helix-loop-helix DNA-binding domain"/>
    <property type="match status" value="1"/>
</dbReference>
<dbReference type="Proteomes" id="UP001219525">
    <property type="component" value="Unassembled WGS sequence"/>
</dbReference>
<dbReference type="InterPro" id="IPR011598">
    <property type="entry name" value="bHLH_dom"/>
</dbReference>
<dbReference type="CDD" id="cd11387">
    <property type="entry name" value="bHLHzip_USF_MITF"/>
    <property type="match status" value="1"/>
</dbReference>
<feature type="compositionally biased region" description="Low complexity" evidence="6">
    <location>
        <begin position="117"/>
        <end position="134"/>
    </location>
</feature>
<reference evidence="8" key="1">
    <citation type="submission" date="2023-03" db="EMBL/GenBank/DDBJ databases">
        <title>Massive genome expansion in bonnet fungi (Mycena s.s.) driven by repeated elements and novel gene families across ecological guilds.</title>
        <authorList>
            <consortium name="Lawrence Berkeley National Laboratory"/>
            <person name="Harder C.B."/>
            <person name="Miyauchi S."/>
            <person name="Viragh M."/>
            <person name="Kuo A."/>
            <person name="Thoen E."/>
            <person name="Andreopoulos B."/>
            <person name="Lu D."/>
            <person name="Skrede I."/>
            <person name="Drula E."/>
            <person name="Henrissat B."/>
            <person name="Morin E."/>
            <person name="Kohler A."/>
            <person name="Barry K."/>
            <person name="LaButti K."/>
            <person name="Morin E."/>
            <person name="Salamov A."/>
            <person name="Lipzen A."/>
            <person name="Mereny Z."/>
            <person name="Hegedus B."/>
            <person name="Baldrian P."/>
            <person name="Stursova M."/>
            <person name="Weitz H."/>
            <person name="Taylor A."/>
            <person name="Grigoriev I.V."/>
            <person name="Nagy L.G."/>
            <person name="Martin F."/>
            <person name="Kauserud H."/>
        </authorList>
    </citation>
    <scope>NUCLEOTIDE SEQUENCE</scope>
    <source>
        <strain evidence="8">9144</strain>
    </source>
</reference>
<dbReference type="PANTHER" id="PTHR45776:SF2">
    <property type="entry name" value="MIP04163P"/>
    <property type="match status" value="1"/>
</dbReference>
<keyword evidence="2" id="KW-0805">Transcription regulation</keyword>
<dbReference type="PANTHER" id="PTHR45776">
    <property type="entry name" value="MIP04163P"/>
    <property type="match status" value="1"/>
</dbReference>
<dbReference type="AlphaFoldDB" id="A0AAD6V423"/>
<evidence type="ECO:0000256" key="2">
    <source>
        <dbReference type="ARBA" id="ARBA00023015"/>
    </source>
</evidence>
<proteinExistence type="predicted"/>
<feature type="non-terminal residue" evidence="8">
    <location>
        <position position="1"/>
    </location>
</feature>
<feature type="compositionally biased region" description="Basic and acidic residues" evidence="6">
    <location>
        <begin position="515"/>
        <end position="525"/>
    </location>
</feature>
<evidence type="ECO:0000259" key="7">
    <source>
        <dbReference type="PROSITE" id="PS50888"/>
    </source>
</evidence>
<feature type="compositionally biased region" description="Polar residues" evidence="6">
    <location>
        <begin position="67"/>
        <end position="80"/>
    </location>
</feature>
<gene>
    <name evidence="8" type="ORF">GGX14DRAFT_699875</name>
</gene>
<feature type="region of interest" description="Disordered" evidence="6">
    <location>
        <begin position="408"/>
        <end position="457"/>
    </location>
</feature>
<evidence type="ECO:0000256" key="6">
    <source>
        <dbReference type="SAM" id="MobiDB-lite"/>
    </source>
</evidence>
<feature type="compositionally biased region" description="Pro residues" evidence="6">
    <location>
        <begin position="23"/>
        <end position="35"/>
    </location>
</feature>
<feature type="region of interest" description="Disordered" evidence="6">
    <location>
        <begin position="572"/>
        <end position="593"/>
    </location>
</feature>
<keyword evidence="9" id="KW-1185">Reference proteome</keyword>
<feature type="compositionally biased region" description="Basic residues" evidence="6">
    <location>
        <begin position="216"/>
        <end position="226"/>
    </location>
</feature>
<keyword evidence="5" id="KW-0539">Nucleus</keyword>
<evidence type="ECO:0000256" key="1">
    <source>
        <dbReference type="ARBA" id="ARBA00004123"/>
    </source>
</evidence>
<feature type="compositionally biased region" description="Gly residues" evidence="6">
    <location>
        <begin position="154"/>
        <end position="170"/>
    </location>
</feature>
<feature type="compositionally biased region" description="Acidic residues" evidence="6">
    <location>
        <begin position="703"/>
        <end position="719"/>
    </location>
</feature>
<feature type="region of interest" description="Disordered" evidence="6">
    <location>
        <begin position="1"/>
        <end position="139"/>
    </location>
</feature>
<comment type="caution">
    <text evidence="8">The sequence shown here is derived from an EMBL/GenBank/DDBJ whole genome shotgun (WGS) entry which is preliminary data.</text>
</comment>
<organism evidence="8 9">
    <name type="scientific">Mycena pura</name>
    <dbReference type="NCBI Taxonomy" id="153505"/>
    <lineage>
        <taxon>Eukaryota</taxon>
        <taxon>Fungi</taxon>
        <taxon>Dikarya</taxon>
        <taxon>Basidiomycota</taxon>
        <taxon>Agaricomycotina</taxon>
        <taxon>Agaricomycetes</taxon>
        <taxon>Agaricomycetidae</taxon>
        <taxon>Agaricales</taxon>
        <taxon>Marasmiineae</taxon>
        <taxon>Mycenaceae</taxon>
        <taxon>Mycena</taxon>
    </lineage>
</organism>
<dbReference type="GO" id="GO:0005634">
    <property type="term" value="C:nucleus"/>
    <property type="evidence" value="ECO:0007669"/>
    <property type="project" value="UniProtKB-SubCell"/>
</dbReference>
<dbReference type="GO" id="GO:0046983">
    <property type="term" value="F:protein dimerization activity"/>
    <property type="evidence" value="ECO:0007669"/>
    <property type="project" value="InterPro"/>
</dbReference>
<dbReference type="SMART" id="SM00353">
    <property type="entry name" value="HLH"/>
    <property type="match status" value="1"/>
</dbReference>
<protein>
    <submittedName>
        <fullName evidence="8">Helix-loop-helix DNA-binding domain-containing protein</fullName>
    </submittedName>
</protein>
<feature type="region of interest" description="Disordered" evidence="6">
    <location>
        <begin position="324"/>
        <end position="354"/>
    </location>
</feature>
<feature type="compositionally biased region" description="Polar residues" evidence="6">
    <location>
        <begin position="183"/>
        <end position="195"/>
    </location>
</feature>
<accession>A0AAD6V423</accession>
<feature type="region of interest" description="Disordered" evidence="6">
    <location>
        <begin position="662"/>
        <end position="719"/>
    </location>
</feature>
<feature type="region of interest" description="Disordered" evidence="6">
    <location>
        <begin position="153"/>
        <end position="286"/>
    </location>
</feature>
<dbReference type="InterPro" id="IPR036638">
    <property type="entry name" value="HLH_DNA-bd_sf"/>
</dbReference>
<feature type="compositionally biased region" description="Polar residues" evidence="6">
    <location>
        <begin position="1"/>
        <end position="11"/>
    </location>
</feature>
<dbReference type="GO" id="GO:0000978">
    <property type="term" value="F:RNA polymerase II cis-regulatory region sequence-specific DNA binding"/>
    <property type="evidence" value="ECO:0007669"/>
    <property type="project" value="TreeGrafter"/>
</dbReference>
<feature type="compositionally biased region" description="Basic and acidic residues" evidence="6">
    <location>
        <begin position="448"/>
        <end position="457"/>
    </location>
</feature>
<evidence type="ECO:0000313" key="9">
    <source>
        <dbReference type="Proteomes" id="UP001219525"/>
    </source>
</evidence>
<feature type="region of interest" description="Disordered" evidence="6">
    <location>
        <begin position="477"/>
        <end position="525"/>
    </location>
</feature>
<name>A0AAD6V423_9AGAR</name>
<evidence type="ECO:0000256" key="3">
    <source>
        <dbReference type="ARBA" id="ARBA00023125"/>
    </source>
</evidence>